<accession>A0A835ZHP5</accession>
<keyword evidence="6" id="KW-0325">Glycoprotein</keyword>
<evidence type="ECO:0000256" key="7">
    <source>
        <dbReference type="PIRSR" id="PIRSR603915-2"/>
    </source>
</evidence>
<evidence type="ECO:0000256" key="8">
    <source>
        <dbReference type="SAM" id="MobiDB-lite"/>
    </source>
</evidence>
<dbReference type="GO" id="GO:0016020">
    <property type="term" value="C:membrane"/>
    <property type="evidence" value="ECO:0007669"/>
    <property type="project" value="UniProtKB-SubCell"/>
</dbReference>
<feature type="disulfide bond" evidence="7">
    <location>
        <begin position="202"/>
        <end position="215"/>
    </location>
</feature>
<evidence type="ECO:0000313" key="13">
    <source>
        <dbReference type="Proteomes" id="UP000664859"/>
    </source>
</evidence>
<sequence>MADSKSDVKVQRAPLMHSESSSGGLSLKGVFAAKTLLANRAAHAAQEQQILAQMEANDRFRVTHRCRHCSIRDISKETRSALAYMVFLGVFCCAVFAPRGASSFFLQSQVVNTFFRDEFSYRNTFADVASSDDWFQWAQTQFLPNWLQPNVTFVDNSTVMAALYTPAQIAVARLGPDFMPDGANVRVGQARLRIQRVRGDTCVVPMAFSDLLPSCYGALTRANMDEQPWSGLTFNGDLGMPSMTSLRTSTQYPGCGYALDLPDTLEDAAAALQALQDNVDFDEGVRAMILDFNVYNVHSDTFAVTTALTELLSMGAARSSYKIRTGPLLKPHRVFHQQASSFDAGFLGMELVLYGLVLFYVMAELREYKRVGLSVYLSDTWNKINCVNYACFLTVIGMRMAMIGRMEGIAPDLDQRGRYINLISIADLNMYTDSVNAFNGVLCFIKVFKYTHTNKRLAQFTDTLAVAYAEMVVLTAIIVIVCVGYGLAFTLAFGAYFEEYRNVTESLLSLFESVLGNFDVDKLRDARPVIGTLLFLSFIFLMFFVVVSMFLATVDKAYETVREALGHLDGHLDPMAKDLKRLVFAANKFVRYLEENISEDPEARQAARDEREKKKQERVQLAKQARRAAEERGEGPRRADPALSVLGEEGLAAVKSQLYHMELSQADLGRALTKVLVRTRAINQLYPPLHSHADTTTNSSSASAAAAAAAGGAAAGGAPAAAVAAAVSFAPEAVTQAAGSALDVHVDISAVQEEVGGRGAKRLLPQLSESAVEDVPVMNLDDSSHK</sequence>
<feature type="transmembrane region" description="Helical" evidence="9">
    <location>
        <begin position="529"/>
        <end position="552"/>
    </location>
</feature>
<keyword evidence="3 9" id="KW-0812">Transmembrane</keyword>
<feature type="compositionally biased region" description="Basic and acidic residues" evidence="8">
    <location>
        <begin position="1"/>
        <end position="10"/>
    </location>
</feature>
<dbReference type="PANTHER" id="PTHR10877:SF183">
    <property type="entry name" value="AT14535P-RELATED"/>
    <property type="match status" value="1"/>
</dbReference>
<keyword evidence="5 9" id="KW-0472">Membrane</keyword>
<evidence type="ECO:0000259" key="11">
    <source>
        <dbReference type="Pfam" id="PF20519"/>
    </source>
</evidence>
<proteinExistence type="inferred from homology"/>
<comment type="caution">
    <text evidence="12">The sequence shown here is derived from an EMBL/GenBank/DDBJ whole genome shotgun (WGS) entry which is preliminary data.</text>
</comment>
<feature type="transmembrane region" description="Helical" evidence="9">
    <location>
        <begin position="344"/>
        <end position="363"/>
    </location>
</feature>
<evidence type="ECO:0000256" key="4">
    <source>
        <dbReference type="ARBA" id="ARBA00022989"/>
    </source>
</evidence>
<dbReference type="InterPro" id="IPR046791">
    <property type="entry name" value="Polycystin_dom"/>
</dbReference>
<evidence type="ECO:0000256" key="9">
    <source>
        <dbReference type="SAM" id="Phobius"/>
    </source>
</evidence>
<reference evidence="12" key="1">
    <citation type="submission" date="2021-02" db="EMBL/GenBank/DDBJ databases">
        <title>First Annotated Genome of the Yellow-green Alga Tribonema minus.</title>
        <authorList>
            <person name="Mahan K.M."/>
        </authorList>
    </citation>
    <scope>NUCLEOTIDE SEQUENCE</scope>
    <source>
        <strain evidence="12">UTEX B ZZ1240</strain>
    </source>
</reference>
<feature type="compositionally biased region" description="Basic and acidic residues" evidence="8">
    <location>
        <begin position="627"/>
        <end position="640"/>
    </location>
</feature>
<evidence type="ECO:0000256" key="1">
    <source>
        <dbReference type="ARBA" id="ARBA00004141"/>
    </source>
</evidence>
<feature type="domain" description="Polycystin" evidence="11">
    <location>
        <begin position="182"/>
        <end position="326"/>
    </location>
</feature>
<feature type="region of interest" description="Disordered" evidence="8">
    <location>
        <begin position="1"/>
        <end position="22"/>
    </location>
</feature>
<dbReference type="AlphaFoldDB" id="A0A835ZHP5"/>
<dbReference type="InterPro" id="IPR013122">
    <property type="entry name" value="PKD1_2_channel"/>
</dbReference>
<dbReference type="Gene3D" id="1.10.287.70">
    <property type="match status" value="1"/>
</dbReference>
<dbReference type="InterPro" id="IPR051223">
    <property type="entry name" value="Polycystin"/>
</dbReference>
<dbReference type="EMBL" id="JAFCMP010000027">
    <property type="protein sequence ID" value="KAG5190804.1"/>
    <property type="molecule type" value="Genomic_DNA"/>
</dbReference>
<comment type="similarity">
    <text evidence="2">Belongs to the polycystin family.</text>
</comment>
<keyword evidence="4 9" id="KW-1133">Transmembrane helix</keyword>
<name>A0A835ZHP5_9STRA</name>
<evidence type="ECO:0000256" key="2">
    <source>
        <dbReference type="ARBA" id="ARBA00007200"/>
    </source>
</evidence>
<dbReference type="Pfam" id="PF08016">
    <property type="entry name" value="PKD_channel"/>
    <property type="match status" value="1"/>
</dbReference>
<gene>
    <name evidence="12" type="ORF">JKP88DRAFT_266732</name>
</gene>
<dbReference type="GO" id="GO:0005509">
    <property type="term" value="F:calcium ion binding"/>
    <property type="evidence" value="ECO:0007669"/>
    <property type="project" value="InterPro"/>
</dbReference>
<feature type="region of interest" description="Disordered" evidence="8">
    <location>
        <begin position="623"/>
        <end position="642"/>
    </location>
</feature>
<dbReference type="PRINTS" id="PR01433">
    <property type="entry name" value="POLYCYSTIN2"/>
</dbReference>
<feature type="transmembrane region" description="Helical" evidence="9">
    <location>
        <begin position="81"/>
        <end position="101"/>
    </location>
</feature>
<evidence type="ECO:0000256" key="6">
    <source>
        <dbReference type="ARBA" id="ARBA00023180"/>
    </source>
</evidence>
<comment type="subcellular location">
    <subcellularLocation>
        <location evidence="1">Membrane</location>
        <topology evidence="1">Multi-pass membrane protein</topology>
    </subcellularLocation>
</comment>
<dbReference type="OrthoDB" id="444119at2759"/>
<dbReference type="Pfam" id="PF20519">
    <property type="entry name" value="Polycystin_dom"/>
    <property type="match status" value="1"/>
</dbReference>
<evidence type="ECO:0000313" key="12">
    <source>
        <dbReference type="EMBL" id="KAG5190804.1"/>
    </source>
</evidence>
<dbReference type="PANTHER" id="PTHR10877">
    <property type="entry name" value="POLYCYSTIN FAMILY MEMBER"/>
    <property type="match status" value="1"/>
</dbReference>
<evidence type="ECO:0000256" key="5">
    <source>
        <dbReference type="ARBA" id="ARBA00023136"/>
    </source>
</evidence>
<feature type="domain" description="Polycystin cation channel PKD1/PKD2" evidence="10">
    <location>
        <begin position="340"/>
        <end position="561"/>
    </location>
</feature>
<protein>
    <submittedName>
        <fullName evidence="12">Polycystin cation channel-domain-containing protein</fullName>
    </submittedName>
</protein>
<feature type="transmembrane region" description="Helical" evidence="9">
    <location>
        <begin position="464"/>
        <end position="497"/>
    </location>
</feature>
<organism evidence="12 13">
    <name type="scientific">Tribonema minus</name>
    <dbReference type="NCBI Taxonomy" id="303371"/>
    <lineage>
        <taxon>Eukaryota</taxon>
        <taxon>Sar</taxon>
        <taxon>Stramenopiles</taxon>
        <taxon>Ochrophyta</taxon>
        <taxon>PX clade</taxon>
        <taxon>Xanthophyceae</taxon>
        <taxon>Tribonematales</taxon>
        <taxon>Tribonemataceae</taxon>
        <taxon>Tribonema</taxon>
    </lineage>
</organism>
<dbReference type="Proteomes" id="UP000664859">
    <property type="component" value="Unassembled WGS sequence"/>
</dbReference>
<evidence type="ECO:0000256" key="3">
    <source>
        <dbReference type="ARBA" id="ARBA00022692"/>
    </source>
</evidence>
<dbReference type="InterPro" id="IPR003915">
    <property type="entry name" value="PKD_2"/>
</dbReference>
<evidence type="ECO:0000259" key="10">
    <source>
        <dbReference type="Pfam" id="PF08016"/>
    </source>
</evidence>
<keyword evidence="13" id="KW-1185">Reference proteome</keyword>